<sequence>MKAITKRWLTGWLLVGILWVGSPVRAQPDKTAKEATYPGRDDQQPVRMRYPAAEKLQDYRNDREYQYRRNTRPPENPLLKFWYWLQEQIAEFMRSTAYRSFWQYVLLAVIVAYSIYLLIKAEVLGFLFPRKAGQPPLPYEQVSENIHEINFAEALDDVVNRGNYRLAIRLLYLQTLKSLTDQGLINWQPDKTNRQYVYELSTTPLKDNFEALTTAFDYAWYGDFPVDQRMFQQVQAEFRGFNEQLQTQLLHR</sequence>
<evidence type="ECO:0000313" key="3">
    <source>
        <dbReference type="EMBL" id="GAA4458504.1"/>
    </source>
</evidence>
<gene>
    <name evidence="3" type="ORF">GCM10023189_30900</name>
</gene>
<keyword evidence="1" id="KW-1133">Transmembrane helix</keyword>
<dbReference type="Pfam" id="PF13559">
    <property type="entry name" value="DUF4129"/>
    <property type="match status" value="1"/>
</dbReference>
<dbReference type="InterPro" id="IPR025403">
    <property type="entry name" value="TgpA-like_C"/>
</dbReference>
<name>A0ABP8N2N0_9BACT</name>
<keyword evidence="4" id="KW-1185">Reference proteome</keyword>
<comment type="caution">
    <text evidence="3">The sequence shown here is derived from an EMBL/GenBank/DDBJ whole genome shotgun (WGS) entry which is preliminary data.</text>
</comment>
<protein>
    <submittedName>
        <fullName evidence="3">DUF4129 domain-containing protein</fullName>
    </submittedName>
</protein>
<feature type="domain" description="Protein-glutamine gamma-glutamyltransferase-like C-terminal" evidence="2">
    <location>
        <begin position="171"/>
        <end position="239"/>
    </location>
</feature>
<accession>A0ABP8N2N0</accession>
<evidence type="ECO:0000313" key="4">
    <source>
        <dbReference type="Proteomes" id="UP001501175"/>
    </source>
</evidence>
<feature type="transmembrane region" description="Helical" evidence="1">
    <location>
        <begin position="101"/>
        <end position="119"/>
    </location>
</feature>
<evidence type="ECO:0000259" key="2">
    <source>
        <dbReference type="Pfam" id="PF13559"/>
    </source>
</evidence>
<proteinExistence type="predicted"/>
<evidence type="ECO:0000256" key="1">
    <source>
        <dbReference type="SAM" id="Phobius"/>
    </source>
</evidence>
<dbReference type="Proteomes" id="UP001501175">
    <property type="component" value="Unassembled WGS sequence"/>
</dbReference>
<keyword evidence="1" id="KW-0812">Transmembrane</keyword>
<keyword evidence="1" id="KW-0472">Membrane</keyword>
<reference evidence="4" key="1">
    <citation type="journal article" date="2019" name="Int. J. Syst. Evol. Microbiol.">
        <title>The Global Catalogue of Microorganisms (GCM) 10K type strain sequencing project: providing services to taxonomists for standard genome sequencing and annotation.</title>
        <authorList>
            <consortium name="The Broad Institute Genomics Platform"/>
            <consortium name="The Broad Institute Genome Sequencing Center for Infectious Disease"/>
            <person name="Wu L."/>
            <person name="Ma J."/>
        </authorList>
    </citation>
    <scope>NUCLEOTIDE SEQUENCE [LARGE SCALE GENOMIC DNA]</scope>
    <source>
        <strain evidence="4">JCM 17927</strain>
    </source>
</reference>
<dbReference type="RefSeq" id="WP_345244767.1">
    <property type="nucleotide sequence ID" value="NZ_BAABHD010000030.1"/>
</dbReference>
<dbReference type="EMBL" id="BAABHD010000030">
    <property type="protein sequence ID" value="GAA4458504.1"/>
    <property type="molecule type" value="Genomic_DNA"/>
</dbReference>
<organism evidence="3 4">
    <name type="scientific">Nibrella saemangeumensis</name>
    <dbReference type="NCBI Taxonomy" id="1084526"/>
    <lineage>
        <taxon>Bacteria</taxon>
        <taxon>Pseudomonadati</taxon>
        <taxon>Bacteroidota</taxon>
        <taxon>Cytophagia</taxon>
        <taxon>Cytophagales</taxon>
        <taxon>Spirosomataceae</taxon>
        <taxon>Nibrella</taxon>
    </lineage>
</organism>